<dbReference type="EMBL" id="BAAADD010000011">
    <property type="protein sequence ID" value="GAA0585135.1"/>
    <property type="molecule type" value="Genomic_DNA"/>
</dbReference>
<dbReference type="InterPro" id="IPR000825">
    <property type="entry name" value="SUF_FeS_clus_asmbl_SufBD_core"/>
</dbReference>
<dbReference type="InterPro" id="IPR037284">
    <property type="entry name" value="SUF_FeS_clus_asmbl_SufBD_sf"/>
</dbReference>
<dbReference type="Proteomes" id="UP001499951">
    <property type="component" value="Unassembled WGS sequence"/>
</dbReference>
<evidence type="ECO:0000313" key="3">
    <source>
        <dbReference type="Proteomes" id="UP001499951"/>
    </source>
</evidence>
<dbReference type="InterPro" id="IPR055346">
    <property type="entry name" value="Fe-S_cluster_assembly_SufBD"/>
</dbReference>
<gene>
    <name evidence="2" type="primary">sufD</name>
    <name evidence="2" type="ORF">GCM10008942_37550</name>
</gene>
<dbReference type="InterPro" id="IPR011542">
    <property type="entry name" value="SUF_FeS_clus_asmbl_SufD"/>
</dbReference>
<dbReference type="NCBIfam" id="TIGR01981">
    <property type="entry name" value="sufD"/>
    <property type="match status" value="1"/>
</dbReference>
<organism evidence="2 3">
    <name type="scientific">Rhizomicrobium electricum</name>
    <dbReference type="NCBI Taxonomy" id="480070"/>
    <lineage>
        <taxon>Bacteria</taxon>
        <taxon>Pseudomonadati</taxon>
        <taxon>Pseudomonadota</taxon>
        <taxon>Alphaproteobacteria</taxon>
        <taxon>Micropepsales</taxon>
        <taxon>Micropepsaceae</taxon>
        <taxon>Rhizomicrobium</taxon>
    </lineage>
</organism>
<evidence type="ECO:0000313" key="2">
    <source>
        <dbReference type="EMBL" id="GAA0585135.1"/>
    </source>
</evidence>
<dbReference type="Pfam" id="PF01458">
    <property type="entry name" value="SUFBD_core"/>
    <property type="match status" value="1"/>
</dbReference>
<reference evidence="2 3" key="1">
    <citation type="journal article" date="2019" name="Int. J. Syst. Evol. Microbiol.">
        <title>The Global Catalogue of Microorganisms (GCM) 10K type strain sequencing project: providing services to taxonomists for standard genome sequencing and annotation.</title>
        <authorList>
            <consortium name="The Broad Institute Genomics Platform"/>
            <consortium name="The Broad Institute Genome Sequencing Center for Infectious Disease"/>
            <person name="Wu L."/>
            <person name="Ma J."/>
        </authorList>
    </citation>
    <scope>NUCLEOTIDE SEQUENCE [LARGE SCALE GENOMIC DNA]</scope>
    <source>
        <strain evidence="2 3">JCM 15089</strain>
    </source>
</reference>
<feature type="domain" description="SUF system FeS cluster assembly SufBD core" evidence="1">
    <location>
        <begin position="126"/>
        <end position="345"/>
    </location>
</feature>
<dbReference type="PANTHER" id="PTHR43575:SF1">
    <property type="entry name" value="PROTEIN ABCI7, CHLOROPLASTIC"/>
    <property type="match status" value="1"/>
</dbReference>
<keyword evidence="3" id="KW-1185">Reference proteome</keyword>
<name>A0ABN1F8K6_9PROT</name>
<dbReference type="RefSeq" id="WP_166929238.1">
    <property type="nucleotide sequence ID" value="NZ_BAAADD010000011.1"/>
</dbReference>
<dbReference type="PANTHER" id="PTHR43575">
    <property type="entry name" value="PROTEIN ABCI7, CHLOROPLASTIC"/>
    <property type="match status" value="1"/>
</dbReference>
<dbReference type="SUPFAM" id="SSF101960">
    <property type="entry name" value="Stabilizer of iron transporter SufD"/>
    <property type="match status" value="1"/>
</dbReference>
<accession>A0ABN1F8K6</accession>
<protein>
    <submittedName>
        <fullName evidence="2">Fe-S cluster assembly protein SufD</fullName>
    </submittedName>
</protein>
<proteinExistence type="predicted"/>
<evidence type="ECO:0000259" key="1">
    <source>
        <dbReference type="Pfam" id="PF01458"/>
    </source>
</evidence>
<sequence length="378" mass="41264">MSAAAQREARRTEALDSFRVRGMPHRRFEHWRYSDLRAVLDAGQVAQAGTAKWNIEHLPEGVELFDLSVQDAPEWVMKTLGHVGNRRTMVEASLAFSEGGVALRVPKGKHIAEPIKLEIGGQGNLRWLIVLEQGASATVFEPHAHDAGYLRNVGVEITLAEGAELQHVRCAPLAPRSFTVELMALELAKHAKYYGHFANFGSRLSRTEAHIVLGGEGAEAHLSGVAVLGHEAHSDVTTHIEHAAGKTLSTQLFKHVAGGKSRAVYQGKITVRDGASGSDSRQTARALLMSPRAEADLKPELIIFNDDVKCAHGATVGDLDPESLFYLRSRGIPEKDARRLLINAFLEEAVDVIGNDTLKETIWHDIEAALPRAMEAAK</sequence>
<comment type="caution">
    <text evidence="2">The sequence shown here is derived from an EMBL/GenBank/DDBJ whole genome shotgun (WGS) entry which is preliminary data.</text>
</comment>